<organism evidence="9 10">
    <name type="scientific">candidate division TA06 bacterium DG_24</name>
    <dbReference type="NCBI Taxonomy" id="1703770"/>
    <lineage>
        <taxon>Bacteria</taxon>
        <taxon>Bacteria division TA06</taxon>
    </lineage>
</organism>
<dbReference type="Pfam" id="PF01137">
    <property type="entry name" value="RTC"/>
    <property type="match status" value="1"/>
</dbReference>
<dbReference type="Pfam" id="PF05189">
    <property type="entry name" value="RTC_insert"/>
    <property type="match status" value="1"/>
</dbReference>
<dbReference type="GO" id="GO:0006396">
    <property type="term" value="P:RNA processing"/>
    <property type="evidence" value="ECO:0007669"/>
    <property type="project" value="UniProtKB-UniRule"/>
</dbReference>
<sequence>MREIDGSYGEGGGQILRTSIALSLIRGVPVTISRVRAGRRRPGLRPQHLACVRAAAEISGAQVEGAEIGSQQVSIVPGPVRPGRYTFDVAEEQGSAGSVALMLQTILPVLPLAGAPSELVLRGGTHVPMSPPAHYVRSVLCPVLALLGARVEVEIRRCGYYPRGGGEIAVRISPSGGLKPLVLGERGALERIVGLSGVTKLPLSIAERQRSEVLRRLEHLGTPVEIDAAELPGRWPGTFVHLAAECERGLGGANALGRPGKRAEQVGDEAAGELLQFLSSSAPVDPHLADQLVVFLALASGASEVRTSRITPHLLTNLWVCEQLLGMEYEVDGEEGREGGVRIAGVGSSRAEGSRGG</sequence>
<evidence type="ECO:0000256" key="5">
    <source>
        <dbReference type="HAMAP-Rule" id="MF_00200"/>
    </source>
</evidence>
<dbReference type="InterPro" id="IPR017770">
    <property type="entry name" value="RNA3'_term_phos_cyc_type_1"/>
</dbReference>
<evidence type="ECO:0000259" key="7">
    <source>
        <dbReference type="Pfam" id="PF01137"/>
    </source>
</evidence>
<protein>
    <recommendedName>
        <fullName evidence="5 6">RNA 3'-terminal phosphate cyclase</fullName>
        <shortName evidence="5">RNA cyclase</shortName>
        <shortName evidence="5">RNA-3'-phosphate cyclase</shortName>
        <ecNumber evidence="5 6">6.5.1.4</ecNumber>
    </recommendedName>
</protein>
<keyword evidence="3 5" id="KW-0547">Nucleotide-binding</keyword>
<dbReference type="NCBIfam" id="TIGR03399">
    <property type="entry name" value="RNA_3prim_cycl"/>
    <property type="match status" value="1"/>
</dbReference>
<feature type="binding site" evidence="5">
    <location>
        <begin position="287"/>
        <end position="291"/>
    </location>
    <ligand>
        <name>ATP</name>
        <dbReference type="ChEBI" id="CHEBI:30616"/>
    </ligand>
</feature>
<dbReference type="NCBIfam" id="NF003246">
    <property type="entry name" value="PRK04204.1-2"/>
    <property type="match status" value="1"/>
</dbReference>
<dbReference type="SUPFAM" id="SSF52913">
    <property type="entry name" value="RNA 3'-terminal phosphate cyclase, RPTC, insert domain"/>
    <property type="match status" value="1"/>
</dbReference>
<dbReference type="AlphaFoldDB" id="A0A0S7WMN5"/>
<evidence type="ECO:0000259" key="8">
    <source>
        <dbReference type="Pfam" id="PF05189"/>
    </source>
</evidence>
<dbReference type="HAMAP" id="MF_00200">
    <property type="entry name" value="RTC"/>
    <property type="match status" value="1"/>
</dbReference>
<proteinExistence type="inferred from homology"/>
<dbReference type="Gene3D" id="3.30.360.20">
    <property type="entry name" value="RNA 3'-terminal phosphate cyclase, insert domain"/>
    <property type="match status" value="1"/>
</dbReference>
<comment type="caution">
    <text evidence="9">The sequence shown here is derived from an EMBL/GenBank/DDBJ whole genome shotgun (WGS) entry which is preliminary data.</text>
</comment>
<feature type="domain" description="RNA 3'-terminal phosphate cyclase" evidence="7">
    <location>
        <begin position="8"/>
        <end position="331"/>
    </location>
</feature>
<keyword evidence="5" id="KW-0067">ATP-binding</keyword>
<dbReference type="InterPro" id="IPR023797">
    <property type="entry name" value="RNA3'_phos_cyclase_dom"/>
</dbReference>
<evidence type="ECO:0000256" key="3">
    <source>
        <dbReference type="ARBA" id="ARBA00022741"/>
    </source>
</evidence>
<evidence type="ECO:0000313" key="10">
    <source>
        <dbReference type="Proteomes" id="UP000052008"/>
    </source>
</evidence>
<dbReference type="GO" id="GO:0003963">
    <property type="term" value="F:RNA-3'-phosphate cyclase activity"/>
    <property type="evidence" value="ECO:0007669"/>
    <property type="project" value="UniProtKB-UniRule"/>
</dbReference>
<dbReference type="PIRSF" id="PIRSF005378">
    <property type="entry name" value="RNA3'_term_phos_cycl_euk"/>
    <property type="match status" value="1"/>
</dbReference>
<dbReference type="PANTHER" id="PTHR11096">
    <property type="entry name" value="RNA 3' TERMINAL PHOSPHATE CYCLASE"/>
    <property type="match status" value="1"/>
</dbReference>
<dbReference type="Gene3D" id="3.65.10.20">
    <property type="entry name" value="RNA 3'-terminal phosphate cyclase domain"/>
    <property type="match status" value="1"/>
</dbReference>
<dbReference type="GO" id="GO:0005524">
    <property type="term" value="F:ATP binding"/>
    <property type="evidence" value="ECO:0007669"/>
    <property type="project" value="UniProtKB-KW"/>
</dbReference>
<evidence type="ECO:0000256" key="6">
    <source>
        <dbReference type="NCBIfam" id="TIGR03399"/>
    </source>
</evidence>
<reference evidence="9 10" key="1">
    <citation type="journal article" date="2015" name="Microbiome">
        <title>Genomic resolution of linkages in carbon, nitrogen, and sulfur cycling among widespread estuary sediment bacteria.</title>
        <authorList>
            <person name="Baker B.J."/>
            <person name="Lazar C.S."/>
            <person name="Teske A.P."/>
            <person name="Dick G.J."/>
        </authorList>
    </citation>
    <scope>NUCLEOTIDE SEQUENCE [LARGE SCALE GENOMIC DNA]</scope>
    <source>
        <strain evidence="9">DG_24</strain>
    </source>
</reference>
<dbReference type="InterPro" id="IPR013791">
    <property type="entry name" value="RNA3'-term_phos_cycl_insert"/>
</dbReference>
<feature type="domain" description="RNA 3'-terminal phosphate cyclase insert" evidence="8">
    <location>
        <begin position="185"/>
        <end position="278"/>
    </location>
</feature>
<dbReference type="InterPro" id="IPR037136">
    <property type="entry name" value="RNA3'_phos_cyclase_dom_sf"/>
</dbReference>
<dbReference type="InterPro" id="IPR000228">
    <property type="entry name" value="RNA3'_term_phos_cyc"/>
</dbReference>
<dbReference type="SUPFAM" id="SSF55205">
    <property type="entry name" value="EPT/RTPC-like"/>
    <property type="match status" value="2"/>
</dbReference>
<gene>
    <name evidence="5" type="primary">rtcA</name>
    <name evidence="9" type="ORF">AMJ39_09855</name>
</gene>
<feature type="active site" description="Tele-AMP-histidine intermediate" evidence="5">
    <location>
        <position position="313"/>
    </location>
</feature>
<name>A0A0S7WMN5_UNCT6</name>
<comment type="catalytic activity">
    <reaction evidence="4 5">
        <text>a 3'-end 3'-phospho-ribonucleotide-RNA + ATP = a 3'-end 2',3'-cyclophospho-ribonucleotide-RNA + AMP + diphosphate</text>
        <dbReference type="Rhea" id="RHEA:23976"/>
        <dbReference type="Rhea" id="RHEA-COMP:10463"/>
        <dbReference type="Rhea" id="RHEA-COMP:10464"/>
        <dbReference type="ChEBI" id="CHEBI:30616"/>
        <dbReference type="ChEBI" id="CHEBI:33019"/>
        <dbReference type="ChEBI" id="CHEBI:83062"/>
        <dbReference type="ChEBI" id="CHEBI:83064"/>
        <dbReference type="ChEBI" id="CHEBI:456215"/>
        <dbReference type="EC" id="6.5.1.4"/>
    </reaction>
</comment>
<comment type="subcellular location">
    <subcellularLocation>
        <location evidence="5">Cytoplasm</location>
    </subcellularLocation>
</comment>
<comment type="function">
    <text evidence="5">Catalyzes the conversion of 3'-phosphate to a 2',3'-cyclic phosphodiester at the end of RNA. The mechanism of action of the enzyme occurs in 3 steps: (A) adenylation of the enzyme by ATP; (B) transfer of adenylate to an RNA-N3'P to produce RNA-N3'PP5'A; (C) and attack of the adjacent 2'-hydroxyl on the 3'-phosphorus in the diester linkage to produce the cyclic end product. The biological role of this enzyme is unknown but it is likely to function in some aspects of cellular RNA processing.</text>
</comment>
<dbReference type="PATRIC" id="fig|1703770.3.peg.2124"/>
<evidence type="ECO:0000256" key="1">
    <source>
        <dbReference type="ARBA" id="ARBA00009206"/>
    </source>
</evidence>
<dbReference type="InterPro" id="IPR036553">
    <property type="entry name" value="RPTC_insert"/>
</dbReference>
<dbReference type="EC" id="6.5.1.4" evidence="5 6"/>
<evidence type="ECO:0000313" key="9">
    <source>
        <dbReference type="EMBL" id="KPJ51412.1"/>
    </source>
</evidence>
<dbReference type="GO" id="GO:0005737">
    <property type="term" value="C:cytoplasm"/>
    <property type="evidence" value="ECO:0007669"/>
    <property type="project" value="UniProtKB-SubCell"/>
</dbReference>
<dbReference type="PANTHER" id="PTHR11096:SF0">
    <property type="entry name" value="RNA 3'-TERMINAL PHOSPHATE CYCLASE"/>
    <property type="match status" value="1"/>
</dbReference>
<dbReference type="STRING" id="1703770.AMJ39_09855"/>
<feature type="binding site" evidence="5">
    <location>
        <position position="104"/>
    </location>
    <ligand>
        <name>ATP</name>
        <dbReference type="ChEBI" id="CHEBI:30616"/>
    </ligand>
</feature>
<evidence type="ECO:0000256" key="4">
    <source>
        <dbReference type="ARBA" id="ARBA00024481"/>
    </source>
</evidence>
<dbReference type="InterPro" id="IPR013792">
    <property type="entry name" value="RNA3'P_cycl/enolpyr_Trfase_a/b"/>
</dbReference>
<evidence type="ECO:0000256" key="2">
    <source>
        <dbReference type="ARBA" id="ARBA00022598"/>
    </source>
</evidence>
<comment type="similarity">
    <text evidence="1 5">Belongs to the RNA 3'-terminal cyclase family. Type 1 subfamily.</text>
</comment>
<keyword evidence="5" id="KW-0963">Cytoplasm</keyword>
<accession>A0A0S7WMN5</accession>
<dbReference type="EMBL" id="LIZS01000120">
    <property type="protein sequence ID" value="KPJ51412.1"/>
    <property type="molecule type" value="Genomic_DNA"/>
</dbReference>
<keyword evidence="2 5" id="KW-0436">Ligase</keyword>
<dbReference type="Proteomes" id="UP000052008">
    <property type="component" value="Unassembled WGS sequence"/>
</dbReference>